<organism evidence="1 2">
    <name type="scientific">Campylobacter rectus</name>
    <name type="common">Wolinella recta</name>
    <dbReference type="NCBI Taxonomy" id="203"/>
    <lineage>
        <taxon>Bacteria</taxon>
        <taxon>Pseudomonadati</taxon>
        <taxon>Campylobacterota</taxon>
        <taxon>Epsilonproteobacteria</taxon>
        <taxon>Campylobacterales</taxon>
        <taxon>Campylobacteraceae</taxon>
        <taxon>Campylobacter</taxon>
    </lineage>
</organism>
<dbReference type="EMBL" id="CP012543">
    <property type="protein sequence ID" value="QCD47534.1"/>
    <property type="molecule type" value="Genomic_DNA"/>
</dbReference>
<dbReference type="Proteomes" id="UP000502377">
    <property type="component" value="Chromosome"/>
</dbReference>
<accession>A0A6G5QPL7</accession>
<dbReference type="AlphaFoldDB" id="A0A6G5QPL7"/>
<gene>
    <name evidence="1" type="ORF">CRECT_1914</name>
</gene>
<evidence type="ECO:0000313" key="2">
    <source>
        <dbReference type="Proteomes" id="UP000502377"/>
    </source>
</evidence>
<protein>
    <submittedName>
        <fullName evidence="1">Uncharacterized protein</fullName>
    </submittedName>
</protein>
<sequence>MNTSRSFTKISDTLKQIADNTTSHKDADEMLGYYKDRFESFENVINNPELGADDDIKFNKYGKINEWLVKRQKRIEGLKPKNSFDFSSLRRVLKTLDCALGKIVCELVATSLKGNNQSENLTRETQQLIARRGTIAVAQAQAKGKKAALNATRKAVKSAALYGYFNAEEVSVYIKTDAAPGISLEDMQEILDVVARAFGYETTVSIEYVYDEAMGGAKVVIIATSQNM</sequence>
<dbReference type="InterPro" id="IPR008280">
    <property type="entry name" value="Tub_FtsZ_C"/>
</dbReference>
<dbReference type="SUPFAM" id="SSF55307">
    <property type="entry name" value="Tubulin C-terminal domain-like"/>
    <property type="match status" value="1"/>
</dbReference>
<dbReference type="InterPro" id="IPR037103">
    <property type="entry name" value="Tubulin/FtsZ-like_C"/>
</dbReference>
<name>A0A6G5QPL7_CAMRE</name>
<dbReference type="KEGG" id="crx:CRECT_1914"/>
<reference evidence="1 2" key="1">
    <citation type="submission" date="2016-07" db="EMBL/GenBank/DDBJ databases">
        <title>Comparative genomics of the Campylobacter concisus group.</title>
        <authorList>
            <person name="Miller W.G."/>
            <person name="Yee E."/>
            <person name="Chapman M.H."/>
            <person name="Huynh S."/>
            <person name="Bono J.L."/>
            <person name="On S.L.W."/>
            <person name="StLeger J."/>
            <person name="Foster G."/>
            <person name="Parker C.T."/>
        </authorList>
    </citation>
    <scope>NUCLEOTIDE SEQUENCE [LARGE SCALE GENOMIC DNA]</scope>
    <source>
        <strain evidence="1 2">ATCC 33238</strain>
    </source>
</reference>
<dbReference type="RefSeq" id="WP_004318497.1">
    <property type="nucleotide sequence ID" value="NZ_CP012543.1"/>
</dbReference>
<evidence type="ECO:0000313" key="1">
    <source>
        <dbReference type="EMBL" id="QCD47534.1"/>
    </source>
</evidence>
<dbReference type="Gene3D" id="3.30.1330.20">
    <property type="entry name" value="Tubulin/FtsZ, C-terminal domain"/>
    <property type="match status" value="1"/>
</dbReference>
<proteinExistence type="predicted"/>